<name>A0A376UB00_ECOLX</name>
<dbReference type="AlphaFoldDB" id="A0A376UB00"/>
<reference evidence="1 2" key="1">
    <citation type="submission" date="2018-06" db="EMBL/GenBank/DDBJ databases">
        <authorList>
            <consortium name="Pathogen Informatics"/>
            <person name="Doyle S."/>
        </authorList>
    </citation>
    <scope>NUCLEOTIDE SEQUENCE [LARGE SCALE GENOMIC DNA]</scope>
    <source>
        <strain evidence="1 2">NCTC8622</strain>
    </source>
</reference>
<protein>
    <submittedName>
        <fullName evidence="1">Uncharacterized protein</fullName>
    </submittedName>
</protein>
<evidence type="ECO:0000313" key="2">
    <source>
        <dbReference type="Proteomes" id="UP000254079"/>
    </source>
</evidence>
<dbReference type="Proteomes" id="UP000254079">
    <property type="component" value="Unassembled WGS sequence"/>
</dbReference>
<accession>A0A376UB00</accession>
<sequence>MMPMIKSPHGEGAAYAPLLLLTGLRPFASLAKQV</sequence>
<dbReference type="EMBL" id="UGCP01000002">
    <property type="protein sequence ID" value="STI86432.1"/>
    <property type="molecule type" value="Genomic_DNA"/>
</dbReference>
<proteinExistence type="predicted"/>
<evidence type="ECO:0000313" key="1">
    <source>
        <dbReference type="EMBL" id="STI86432.1"/>
    </source>
</evidence>
<gene>
    <name evidence="1" type="ORF">NCTC8622_05555</name>
</gene>
<organism evidence="1 2">
    <name type="scientific">Escherichia coli</name>
    <dbReference type="NCBI Taxonomy" id="562"/>
    <lineage>
        <taxon>Bacteria</taxon>
        <taxon>Pseudomonadati</taxon>
        <taxon>Pseudomonadota</taxon>
        <taxon>Gammaproteobacteria</taxon>
        <taxon>Enterobacterales</taxon>
        <taxon>Enterobacteriaceae</taxon>
        <taxon>Escherichia</taxon>
    </lineage>
</organism>